<dbReference type="Proteomes" id="UP000186004">
    <property type="component" value="Unassembled WGS sequence"/>
</dbReference>
<dbReference type="EMBL" id="FTNF01000016">
    <property type="protein sequence ID" value="SIR74892.1"/>
    <property type="molecule type" value="Genomic_DNA"/>
</dbReference>
<name>A0A1N7DGG1_9ACTN</name>
<organism evidence="2 3">
    <name type="scientific">Micromonospora avicenniae</name>
    <dbReference type="NCBI Taxonomy" id="1198245"/>
    <lineage>
        <taxon>Bacteria</taxon>
        <taxon>Bacillati</taxon>
        <taxon>Actinomycetota</taxon>
        <taxon>Actinomycetes</taxon>
        <taxon>Micromonosporales</taxon>
        <taxon>Micromonosporaceae</taxon>
        <taxon>Micromonospora</taxon>
    </lineage>
</organism>
<sequence length="50" mass="5508">MIEVCHLTKRCAPRSVTGCMRRTGSGEPTMLRPLPIPELGQPRDAEEASE</sequence>
<dbReference type="AlphaFoldDB" id="A0A1N7DGG1"/>
<accession>A0A1N7DGG1</accession>
<evidence type="ECO:0000256" key="1">
    <source>
        <dbReference type="SAM" id="MobiDB-lite"/>
    </source>
</evidence>
<proteinExistence type="predicted"/>
<evidence type="ECO:0000313" key="2">
    <source>
        <dbReference type="EMBL" id="SIR74892.1"/>
    </source>
</evidence>
<dbReference type="STRING" id="1198245.SAMN05444858_116112"/>
<keyword evidence="3" id="KW-1185">Reference proteome</keyword>
<evidence type="ECO:0000313" key="3">
    <source>
        <dbReference type="Proteomes" id="UP000186004"/>
    </source>
</evidence>
<gene>
    <name evidence="2" type="ORF">SAMN05444858_116112</name>
</gene>
<feature type="region of interest" description="Disordered" evidence="1">
    <location>
        <begin position="20"/>
        <end position="50"/>
    </location>
</feature>
<protein>
    <submittedName>
        <fullName evidence="2">Uncharacterized protein</fullName>
    </submittedName>
</protein>
<feature type="compositionally biased region" description="Basic and acidic residues" evidence="1">
    <location>
        <begin position="41"/>
        <end position="50"/>
    </location>
</feature>
<reference evidence="2 3" key="1">
    <citation type="submission" date="2017-01" db="EMBL/GenBank/DDBJ databases">
        <authorList>
            <person name="Mah S.A."/>
            <person name="Swanson W.J."/>
            <person name="Moy G.W."/>
            <person name="Vacquier V.D."/>
        </authorList>
    </citation>
    <scope>NUCLEOTIDE SEQUENCE [LARGE SCALE GENOMIC DNA]</scope>
    <source>
        <strain evidence="2 3">DSM 45758</strain>
    </source>
</reference>